<organism evidence="1">
    <name type="scientific">Arundo donax</name>
    <name type="common">Giant reed</name>
    <name type="synonym">Donax arundinaceus</name>
    <dbReference type="NCBI Taxonomy" id="35708"/>
    <lineage>
        <taxon>Eukaryota</taxon>
        <taxon>Viridiplantae</taxon>
        <taxon>Streptophyta</taxon>
        <taxon>Embryophyta</taxon>
        <taxon>Tracheophyta</taxon>
        <taxon>Spermatophyta</taxon>
        <taxon>Magnoliopsida</taxon>
        <taxon>Liliopsida</taxon>
        <taxon>Poales</taxon>
        <taxon>Poaceae</taxon>
        <taxon>PACMAD clade</taxon>
        <taxon>Arundinoideae</taxon>
        <taxon>Arundineae</taxon>
        <taxon>Arundo</taxon>
    </lineage>
</organism>
<name>A0A0A8ZUB2_ARUDO</name>
<accession>A0A0A8ZUB2</accession>
<evidence type="ECO:0000313" key="1">
    <source>
        <dbReference type="EMBL" id="JAD38417.1"/>
    </source>
</evidence>
<dbReference type="EMBL" id="GBRH01259478">
    <property type="protein sequence ID" value="JAD38417.1"/>
    <property type="molecule type" value="Transcribed_RNA"/>
</dbReference>
<reference evidence="1" key="2">
    <citation type="journal article" date="2015" name="Data Brief">
        <title>Shoot transcriptome of the giant reed, Arundo donax.</title>
        <authorList>
            <person name="Barrero R.A."/>
            <person name="Guerrero F.D."/>
            <person name="Moolhuijzen P."/>
            <person name="Goolsby J.A."/>
            <person name="Tidwell J."/>
            <person name="Bellgard S.E."/>
            <person name="Bellgard M.I."/>
        </authorList>
    </citation>
    <scope>NUCLEOTIDE SEQUENCE</scope>
    <source>
        <tissue evidence="1">Shoot tissue taken approximately 20 cm above the soil surface</tissue>
    </source>
</reference>
<protein>
    <submittedName>
        <fullName evidence="1">Uncharacterized protein</fullName>
    </submittedName>
</protein>
<reference evidence="1" key="1">
    <citation type="submission" date="2014-09" db="EMBL/GenBank/DDBJ databases">
        <authorList>
            <person name="Magalhaes I.L.F."/>
            <person name="Oliveira U."/>
            <person name="Santos F.R."/>
            <person name="Vidigal T.H.D.A."/>
            <person name="Brescovit A.D."/>
            <person name="Santos A.J."/>
        </authorList>
    </citation>
    <scope>NUCLEOTIDE SEQUENCE</scope>
    <source>
        <tissue evidence="1">Shoot tissue taken approximately 20 cm above the soil surface</tissue>
    </source>
</reference>
<sequence>MNSRRVPMNLQTSVNATHANCVIRCSLQNSPGRHLK</sequence>
<proteinExistence type="predicted"/>
<dbReference type="AlphaFoldDB" id="A0A0A8ZUB2"/>